<accession>A0A080Z183</accession>
<feature type="region of interest" description="Disordered" evidence="1">
    <location>
        <begin position="136"/>
        <end position="159"/>
    </location>
</feature>
<dbReference type="EMBL" id="ANJA01003945">
    <property type="protein sequence ID" value="ETO60394.1"/>
    <property type="molecule type" value="Genomic_DNA"/>
</dbReference>
<feature type="compositionally biased region" description="Basic and acidic residues" evidence="1">
    <location>
        <begin position="824"/>
        <end position="835"/>
    </location>
</feature>
<sequence length="871" mass="98181">MEARDAIVSWLEQDDNFLRVTVSSPFSPSTRRGSVNLRDVVQTESQALNELAAFVNRNLPGSNWDSRHAKQMLKHYLLEYRSTAEMAANPQFILDERDELLGIRTVQAKLNAMCRHFQRLHQLHDPVVIATKEGERKRMERGNENQQSNGQTQEQPNATQITHVKVHIDLMETQPSEREELVPESELSNSYENSETDRETSLRERCNNSIVHEVGSKKEANQVINGKKKYLEVVSKTKPGKQDLKGKKKLTQAHKKQEVKSHKKKEVIPSTPLVTLTSGEEKEDERFSSISNSSRGKKRLTRSPLSKGGGNSPKSKKKQRVETLTENNGAVDLTPTQTTQPVTSSASEGSQDSPSNEAVNGLPSSSSVQGQRVTASKQRRQDAKDAAQKSTVVPDALRSAIAQVVSQRQQLLSRQGSRSDSDSGTSDIDAMNPIPSASHSTPPVDTPPSRYEPVLSAGFLPPLIAMSKTFSKKSNMERKRALFRAKQLAFEQLRWQRENELQQLELSLLRREMEARQSLVQQELKLQRMRMRADLIQPMIAAGANVTEIAERLSLMEQLAVQRNVIVAWLEQGDHFLQATAFSTLSGVYPRPSVSQLQAAEQIECQALCKLAATVNAVVPQSHWSGAYARQVLQRYLMKFRAAARQASLPGFTVNTTDEAFGIRTSEDQLNAMCPHFMRLQLLHNSRIRAAMRGGILFEINQEKTTEVPYVDECTHQDVTMEHRTEDTVVKNKDKSFPKELTPPNTVMKRVVSAKRKQREQQEKEKDVRMPNFTANGEEDVRMPNFTANGEEDDDLPFFRSKARVIKSTTSNSEEQWLKRKSRREASPGKSKQSEQKTPPRATRSSVRTPTRVTWSTPNRIKKSLAPKIAR</sequence>
<evidence type="ECO:0000256" key="1">
    <source>
        <dbReference type="SAM" id="MobiDB-lite"/>
    </source>
</evidence>
<feature type="compositionally biased region" description="Low complexity" evidence="1">
    <location>
        <begin position="839"/>
        <end position="858"/>
    </location>
</feature>
<feature type="compositionally biased region" description="Low complexity" evidence="1">
    <location>
        <begin position="184"/>
        <end position="193"/>
    </location>
</feature>
<feature type="compositionally biased region" description="Basic and acidic residues" evidence="1">
    <location>
        <begin position="723"/>
        <end position="738"/>
    </location>
</feature>
<evidence type="ECO:0000313" key="2">
    <source>
        <dbReference type="EMBL" id="ETO60394.1"/>
    </source>
</evidence>
<feature type="compositionally biased region" description="Basic and acidic residues" evidence="1">
    <location>
        <begin position="759"/>
        <end position="769"/>
    </location>
</feature>
<feature type="compositionally biased region" description="Low complexity" evidence="1">
    <location>
        <begin position="334"/>
        <end position="345"/>
    </location>
</feature>
<feature type="region of interest" description="Disordered" evidence="1">
    <location>
        <begin position="235"/>
        <end position="393"/>
    </location>
</feature>
<gene>
    <name evidence="2" type="ORF">F444_21398</name>
</gene>
<feature type="compositionally biased region" description="Low complexity" evidence="1">
    <location>
        <begin position="408"/>
        <end position="424"/>
    </location>
</feature>
<feature type="region of interest" description="Disordered" evidence="1">
    <location>
        <begin position="408"/>
        <end position="452"/>
    </location>
</feature>
<dbReference type="Proteomes" id="UP000028582">
    <property type="component" value="Unassembled WGS sequence"/>
</dbReference>
<proteinExistence type="predicted"/>
<protein>
    <submittedName>
        <fullName evidence="2">Uncharacterized protein</fullName>
    </submittedName>
</protein>
<comment type="caution">
    <text evidence="2">The sequence shown here is derived from an EMBL/GenBank/DDBJ whole genome shotgun (WGS) entry which is preliminary data.</text>
</comment>
<organism evidence="2 3">
    <name type="scientific">Phytophthora nicotianae P1976</name>
    <dbReference type="NCBI Taxonomy" id="1317066"/>
    <lineage>
        <taxon>Eukaryota</taxon>
        <taxon>Sar</taxon>
        <taxon>Stramenopiles</taxon>
        <taxon>Oomycota</taxon>
        <taxon>Peronosporomycetes</taxon>
        <taxon>Peronosporales</taxon>
        <taxon>Peronosporaceae</taxon>
        <taxon>Phytophthora</taxon>
    </lineage>
</organism>
<feature type="compositionally biased region" description="Basic residues" evidence="1">
    <location>
        <begin position="860"/>
        <end position="871"/>
    </location>
</feature>
<name>A0A080Z183_PHYNI</name>
<feature type="compositionally biased region" description="Polar residues" evidence="1">
    <location>
        <begin position="144"/>
        <end position="159"/>
    </location>
</feature>
<reference evidence="2 3" key="1">
    <citation type="submission" date="2013-11" db="EMBL/GenBank/DDBJ databases">
        <title>The Genome Sequence of Phytophthora parasitica P1976.</title>
        <authorList>
            <consortium name="The Broad Institute Genomics Platform"/>
            <person name="Russ C."/>
            <person name="Tyler B."/>
            <person name="Panabieres F."/>
            <person name="Shan W."/>
            <person name="Tripathy S."/>
            <person name="Grunwald N."/>
            <person name="Machado M."/>
            <person name="Johnson C.S."/>
            <person name="Walker B."/>
            <person name="Young S."/>
            <person name="Zeng Q."/>
            <person name="Gargeya S."/>
            <person name="Fitzgerald M."/>
            <person name="Haas B."/>
            <person name="Abouelleil A."/>
            <person name="Allen A.W."/>
            <person name="Alvarado L."/>
            <person name="Arachchi H.M."/>
            <person name="Berlin A.M."/>
            <person name="Chapman S.B."/>
            <person name="Gainer-Dewar J."/>
            <person name="Goldberg J."/>
            <person name="Griggs A."/>
            <person name="Gujja S."/>
            <person name="Hansen M."/>
            <person name="Howarth C."/>
            <person name="Imamovic A."/>
            <person name="Ireland A."/>
            <person name="Larimer J."/>
            <person name="McCowan C."/>
            <person name="Murphy C."/>
            <person name="Pearson M."/>
            <person name="Poon T.W."/>
            <person name="Priest M."/>
            <person name="Roberts A."/>
            <person name="Saif S."/>
            <person name="Shea T."/>
            <person name="Sisk P."/>
            <person name="Sykes S."/>
            <person name="Wortman J."/>
            <person name="Nusbaum C."/>
            <person name="Birren B."/>
        </authorList>
    </citation>
    <scope>NUCLEOTIDE SEQUENCE [LARGE SCALE GENOMIC DNA]</scope>
    <source>
        <strain evidence="2 3">P1976</strain>
    </source>
</reference>
<evidence type="ECO:0000313" key="3">
    <source>
        <dbReference type="Proteomes" id="UP000028582"/>
    </source>
</evidence>
<dbReference type="AlphaFoldDB" id="A0A080Z183"/>
<feature type="region of interest" description="Disordered" evidence="1">
    <location>
        <begin position="173"/>
        <end position="203"/>
    </location>
</feature>
<feature type="region of interest" description="Disordered" evidence="1">
    <location>
        <begin position="723"/>
        <end position="871"/>
    </location>
</feature>
<feature type="compositionally biased region" description="Polar residues" evidence="1">
    <location>
        <begin position="346"/>
        <end position="376"/>
    </location>
</feature>
<dbReference type="OrthoDB" id="129444at2759"/>